<protein>
    <submittedName>
        <fullName evidence="2">Glyoxylase-like metal-dependent hydrolase (Beta-lactamase superfamily II)</fullName>
    </submittedName>
</protein>
<dbReference type="Pfam" id="PF00753">
    <property type="entry name" value="Lactamase_B"/>
    <property type="match status" value="1"/>
</dbReference>
<name>A0ABS4T5R8_9PSEU</name>
<keyword evidence="3" id="KW-1185">Reference proteome</keyword>
<evidence type="ECO:0000259" key="1">
    <source>
        <dbReference type="SMART" id="SM00849"/>
    </source>
</evidence>
<sequence>MKVIEVAAGVYAIRHEELDLTTGLIVGEDSCLVVDTAGDHVQGSALAKAIREITSNPWQVVYTHAHFDHYYGTSAFMPCDVWAHQAFRFDADEQAKWVAKYREDGKPEIAEAIRDTALVAPTNTFDKTKELSVGRRTVVLQHFGPAHSFSDTVVHVPDARVVFAGDLVEEPGFIAESFGDGDVTQWPAALQALLALDPRVVVPGHGSPVDKDFVAAQREILIAGWTSPR</sequence>
<dbReference type="SMART" id="SM00849">
    <property type="entry name" value="Lactamase_B"/>
    <property type="match status" value="1"/>
</dbReference>
<evidence type="ECO:0000313" key="3">
    <source>
        <dbReference type="Proteomes" id="UP001519332"/>
    </source>
</evidence>
<evidence type="ECO:0000313" key="2">
    <source>
        <dbReference type="EMBL" id="MBP2319815.1"/>
    </source>
</evidence>
<dbReference type="EMBL" id="JAGINW010000001">
    <property type="protein sequence ID" value="MBP2319815.1"/>
    <property type="molecule type" value="Genomic_DNA"/>
</dbReference>
<dbReference type="RefSeq" id="WP_209633439.1">
    <property type="nucleotide sequence ID" value="NZ_JAGINW010000001.1"/>
</dbReference>
<dbReference type="Gene3D" id="3.60.15.10">
    <property type="entry name" value="Ribonuclease Z/Hydroxyacylglutathione hydrolase-like"/>
    <property type="match status" value="1"/>
</dbReference>
<comment type="caution">
    <text evidence="2">The sequence shown here is derived from an EMBL/GenBank/DDBJ whole genome shotgun (WGS) entry which is preliminary data.</text>
</comment>
<dbReference type="PANTHER" id="PTHR42951:SF4">
    <property type="entry name" value="ACYL-COENZYME A THIOESTERASE MBLAC2"/>
    <property type="match status" value="1"/>
</dbReference>
<dbReference type="InterPro" id="IPR036866">
    <property type="entry name" value="RibonucZ/Hydroxyglut_hydro"/>
</dbReference>
<reference evidence="2 3" key="1">
    <citation type="submission" date="2021-03" db="EMBL/GenBank/DDBJ databases">
        <title>Sequencing the genomes of 1000 actinobacteria strains.</title>
        <authorList>
            <person name="Klenk H.-P."/>
        </authorList>
    </citation>
    <scope>NUCLEOTIDE SEQUENCE [LARGE SCALE GENOMIC DNA]</scope>
    <source>
        <strain evidence="2 3">DSM 46670</strain>
    </source>
</reference>
<organism evidence="2 3">
    <name type="scientific">Kibdelosporangium banguiense</name>
    <dbReference type="NCBI Taxonomy" id="1365924"/>
    <lineage>
        <taxon>Bacteria</taxon>
        <taxon>Bacillati</taxon>
        <taxon>Actinomycetota</taxon>
        <taxon>Actinomycetes</taxon>
        <taxon>Pseudonocardiales</taxon>
        <taxon>Pseudonocardiaceae</taxon>
        <taxon>Kibdelosporangium</taxon>
    </lineage>
</organism>
<dbReference type="InterPro" id="IPR001279">
    <property type="entry name" value="Metallo-B-lactamas"/>
</dbReference>
<accession>A0ABS4T5R8</accession>
<feature type="domain" description="Metallo-beta-lactamase" evidence="1">
    <location>
        <begin position="19"/>
        <end position="205"/>
    </location>
</feature>
<dbReference type="Proteomes" id="UP001519332">
    <property type="component" value="Unassembled WGS sequence"/>
</dbReference>
<gene>
    <name evidence="2" type="ORF">JOF56_000200</name>
</gene>
<dbReference type="InterPro" id="IPR050855">
    <property type="entry name" value="NDM-1-like"/>
</dbReference>
<dbReference type="CDD" id="cd16282">
    <property type="entry name" value="metallo-hydrolase-like_MBL-fold"/>
    <property type="match status" value="1"/>
</dbReference>
<proteinExistence type="predicted"/>
<dbReference type="SUPFAM" id="SSF56281">
    <property type="entry name" value="Metallo-hydrolase/oxidoreductase"/>
    <property type="match status" value="1"/>
</dbReference>
<dbReference type="PANTHER" id="PTHR42951">
    <property type="entry name" value="METALLO-BETA-LACTAMASE DOMAIN-CONTAINING"/>
    <property type="match status" value="1"/>
</dbReference>